<dbReference type="Gene3D" id="3.30.750.24">
    <property type="entry name" value="STAS domain"/>
    <property type="match status" value="1"/>
</dbReference>
<dbReference type="InterPro" id="IPR036513">
    <property type="entry name" value="STAS_dom_sf"/>
</dbReference>
<feature type="transmembrane region" description="Helical" evidence="5">
    <location>
        <begin position="127"/>
        <end position="149"/>
    </location>
</feature>
<keyword evidence="3 5" id="KW-1133">Transmembrane helix</keyword>
<accession>A0A562LD75</accession>
<keyword evidence="8" id="KW-1185">Reference proteome</keyword>
<evidence type="ECO:0000313" key="8">
    <source>
        <dbReference type="Proteomes" id="UP000316471"/>
    </source>
</evidence>
<evidence type="ECO:0000256" key="4">
    <source>
        <dbReference type="ARBA" id="ARBA00023136"/>
    </source>
</evidence>
<organism evidence="7 8">
    <name type="scientific">Aerolutibacter ruishenii</name>
    <dbReference type="NCBI Taxonomy" id="686800"/>
    <lineage>
        <taxon>Bacteria</taxon>
        <taxon>Pseudomonadati</taxon>
        <taxon>Pseudomonadota</taxon>
        <taxon>Gammaproteobacteria</taxon>
        <taxon>Lysobacterales</taxon>
        <taxon>Lysobacteraceae</taxon>
        <taxon>Aerolutibacter</taxon>
    </lineage>
</organism>
<protein>
    <submittedName>
        <fullName evidence="7">SulP family sulfate permease</fullName>
    </submittedName>
</protein>
<dbReference type="InterPro" id="IPR002645">
    <property type="entry name" value="STAS_dom"/>
</dbReference>
<feature type="transmembrane region" description="Helical" evidence="5">
    <location>
        <begin position="97"/>
        <end position="115"/>
    </location>
</feature>
<dbReference type="GO" id="GO:0016020">
    <property type="term" value="C:membrane"/>
    <property type="evidence" value="ECO:0007669"/>
    <property type="project" value="UniProtKB-SubCell"/>
</dbReference>
<dbReference type="PROSITE" id="PS50801">
    <property type="entry name" value="STAS"/>
    <property type="match status" value="1"/>
</dbReference>
<gene>
    <name evidence="7" type="ORF">IP93_03066</name>
</gene>
<feature type="transmembrane region" description="Helical" evidence="5">
    <location>
        <begin position="195"/>
        <end position="222"/>
    </location>
</feature>
<dbReference type="InterPro" id="IPR011547">
    <property type="entry name" value="SLC26A/SulP_dom"/>
</dbReference>
<keyword evidence="4 5" id="KW-0472">Membrane</keyword>
<evidence type="ECO:0000256" key="5">
    <source>
        <dbReference type="SAM" id="Phobius"/>
    </source>
</evidence>
<dbReference type="GO" id="GO:0055085">
    <property type="term" value="P:transmembrane transport"/>
    <property type="evidence" value="ECO:0007669"/>
    <property type="project" value="InterPro"/>
</dbReference>
<comment type="caution">
    <text evidence="7">The sequence shown here is derived from an EMBL/GenBank/DDBJ whole genome shotgun (WGS) entry which is preliminary data.</text>
</comment>
<keyword evidence="2 5" id="KW-0812">Transmembrane</keyword>
<proteinExistence type="predicted"/>
<dbReference type="InterPro" id="IPR001902">
    <property type="entry name" value="SLC26A/SulP_fam"/>
</dbReference>
<dbReference type="Proteomes" id="UP000316471">
    <property type="component" value="Unassembled WGS sequence"/>
</dbReference>
<dbReference type="AlphaFoldDB" id="A0A562LD75"/>
<evidence type="ECO:0000256" key="1">
    <source>
        <dbReference type="ARBA" id="ARBA00004141"/>
    </source>
</evidence>
<dbReference type="Pfam" id="PF01740">
    <property type="entry name" value="STAS"/>
    <property type="match status" value="1"/>
</dbReference>
<evidence type="ECO:0000259" key="6">
    <source>
        <dbReference type="PROSITE" id="PS50801"/>
    </source>
</evidence>
<feature type="transmembrane region" description="Helical" evidence="5">
    <location>
        <begin position="375"/>
        <end position="408"/>
    </location>
</feature>
<dbReference type="RefSeq" id="WP_199747246.1">
    <property type="nucleotide sequence ID" value="NZ_VLKP01000020.1"/>
</dbReference>
<dbReference type="SUPFAM" id="SSF52091">
    <property type="entry name" value="SpoIIaa-like"/>
    <property type="match status" value="1"/>
</dbReference>
<feature type="domain" description="STAS" evidence="6">
    <location>
        <begin position="443"/>
        <end position="550"/>
    </location>
</feature>
<feature type="transmembrane region" description="Helical" evidence="5">
    <location>
        <begin position="345"/>
        <end position="363"/>
    </location>
</feature>
<evidence type="ECO:0000256" key="3">
    <source>
        <dbReference type="ARBA" id="ARBA00022989"/>
    </source>
</evidence>
<name>A0A562LD75_9GAMM</name>
<comment type="subcellular location">
    <subcellularLocation>
        <location evidence="1">Membrane</location>
        <topology evidence="1">Multi-pass membrane protein</topology>
    </subcellularLocation>
</comment>
<reference evidence="7 8" key="1">
    <citation type="journal article" date="2015" name="Stand. Genomic Sci.">
        <title>Genomic Encyclopedia of Bacterial and Archaeal Type Strains, Phase III: the genomes of soil and plant-associated and newly described type strains.</title>
        <authorList>
            <person name="Whitman W.B."/>
            <person name="Woyke T."/>
            <person name="Klenk H.P."/>
            <person name="Zhou Y."/>
            <person name="Lilburn T.G."/>
            <person name="Beck B.J."/>
            <person name="De Vos P."/>
            <person name="Vandamme P."/>
            <person name="Eisen J.A."/>
            <person name="Garrity G."/>
            <person name="Hugenholtz P."/>
            <person name="Kyrpides N.C."/>
        </authorList>
    </citation>
    <scope>NUCLEOTIDE SEQUENCE [LARGE SCALE GENOMIC DNA]</scope>
    <source>
        <strain evidence="7 8">CGMCC 1.10136</strain>
    </source>
</reference>
<dbReference type="CDD" id="cd07042">
    <property type="entry name" value="STAS_SulP_like_sulfate_transporter"/>
    <property type="match status" value="1"/>
</dbReference>
<dbReference type="EMBL" id="VLKP01000020">
    <property type="protein sequence ID" value="TWI05394.1"/>
    <property type="molecule type" value="Genomic_DNA"/>
</dbReference>
<feature type="transmembrane region" description="Helical" evidence="5">
    <location>
        <begin position="169"/>
        <end position="188"/>
    </location>
</feature>
<dbReference type="PANTHER" id="PTHR11814">
    <property type="entry name" value="SULFATE TRANSPORTER"/>
    <property type="match status" value="1"/>
</dbReference>
<feature type="transmembrane region" description="Helical" evidence="5">
    <location>
        <begin position="320"/>
        <end position="339"/>
    </location>
</feature>
<evidence type="ECO:0000313" key="7">
    <source>
        <dbReference type="EMBL" id="TWI05394.1"/>
    </source>
</evidence>
<evidence type="ECO:0000256" key="2">
    <source>
        <dbReference type="ARBA" id="ARBA00022692"/>
    </source>
</evidence>
<feature type="transmembrane region" description="Helical" evidence="5">
    <location>
        <begin position="242"/>
        <end position="260"/>
    </location>
</feature>
<sequence>MGEAAVPMRPGRDWRSIVRKDVPAGLVNAVISVPDGLASAALAGVNPVYGLYTSVVAPIGGSLLVSTQLMQIATTSASALAAGQAIAAYPGAQRAEAMFLLVLMVGVFLALFGVLRLGRLSRFVSHSVMTGFLSGVAAVLVMDQLAPLVGYQPSGGNELVQLADLVAHVGRFDIATLLVGLGAIAILLGMRRTRFAAAASLVALVLPSLAVAVFGLGSVTLIDDVSPIPRGMPSPALPNLTLLGPQLVGAAAAVAVIIGIQGIGVSQGVRNPDGTPNDASKDLVAQGVANAASGLFSGIPAGGSVGQTALNVAVGARSRWAGVAGGVWMLAIVLIFPGLVGQVPMTVLAALMIMAGVGAIDMGELRSVWRTGIGALLPMVATFAATLVLPIPVAVGIGVVLTLLLFVVSSANDVSVRVLSREPDGRIHESDPPASLPSRATTVLEVYGSLFFAGARRFEEQLPDPAGAVQPAVVIRLRGRQRLGATLIEVLDIYSEAVERAGGRLYLAGLSEDAASQLQRSGKLDPDRRVDILRADDALGTSTARAVDMASAWLANQHRRNDP</sequence>
<dbReference type="Pfam" id="PF00916">
    <property type="entry name" value="Sulfate_transp"/>
    <property type="match status" value="1"/>
</dbReference>